<gene>
    <name evidence="3" type="primary">pgaB_1</name>
    <name evidence="3" type="ORF">NCTC9183_00976</name>
</gene>
<dbReference type="EMBL" id="CABDVL010000003">
    <property type="protein sequence ID" value="VTM49616.1"/>
    <property type="molecule type" value="Genomic_DNA"/>
</dbReference>
<dbReference type="GO" id="GO:0016787">
    <property type="term" value="F:hydrolase activity"/>
    <property type="evidence" value="ECO:0007669"/>
    <property type="project" value="UniProtKB-KW"/>
</dbReference>
<proteinExistence type="predicted"/>
<feature type="region of interest" description="Disordered" evidence="1">
    <location>
        <begin position="133"/>
        <end position="157"/>
    </location>
</feature>
<dbReference type="Gene3D" id="3.20.20.80">
    <property type="entry name" value="Glycosidases"/>
    <property type="match status" value="1"/>
</dbReference>
<reference evidence="3" key="1">
    <citation type="submission" date="2019-04" db="EMBL/GenBank/DDBJ databases">
        <authorList>
            <consortium name="Pathogen Informatics"/>
        </authorList>
    </citation>
    <scope>NUCLEOTIDE SEQUENCE</scope>
    <source>
        <strain evidence="3">NCTC9183</strain>
    </source>
</reference>
<dbReference type="Proteomes" id="UP000507695">
    <property type="component" value="Unassembled WGS sequence"/>
</dbReference>
<feature type="region of interest" description="Disordered" evidence="1">
    <location>
        <begin position="44"/>
        <end position="76"/>
    </location>
</feature>
<evidence type="ECO:0000256" key="1">
    <source>
        <dbReference type="SAM" id="MobiDB-lite"/>
    </source>
</evidence>
<evidence type="ECO:0000259" key="2">
    <source>
        <dbReference type="Pfam" id="PF14883"/>
    </source>
</evidence>
<name>A0A4P0XQW2_KLEPN</name>
<evidence type="ECO:0000313" key="3">
    <source>
        <dbReference type="EMBL" id="VTM49616.1"/>
    </source>
</evidence>
<sequence length="297" mass="33253">MRADLFNFVSWQLQTRGNVKVYAWMPVLALRSCLRSAARSALGSANREGVTCPPAVRPSVALGSPGSPADHPTSTKIWPDTPSFSGILFHDDAVLTDFEDVSPEAVAAWRQTGMAHDAAPVPQRPQERQAWDAFQKPNPDPLHSGSTPGSGRPSAAPQVKTARNLFALPILEPQSEAWFAQNLDDFLAAYDWTVPMAMPLMESVPIDASQAWLTRLVQAVARHPGALKKTIFELQARDWNRRQQNAIPDQQLADWMRLLRLNGVKNYGYYPDDFINNQPDISRIRPQFSSWWYPDHD</sequence>
<dbReference type="Pfam" id="PF14883">
    <property type="entry name" value="GHL13"/>
    <property type="match status" value="1"/>
</dbReference>
<organism evidence="3">
    <name type="scientific">Klebsiella pneumoniae</name>
    <dbReference type="NCBI Taxonomy" id="573"/>
    <lineage>
        <taxon>Bacteria</taxon>
        <taxon>Pseudomonadati</taxon>
        <taxon>Pseudomonadota</taxon>
        <taxon>Gammaproteobacteria</taxon>
        <taxon>Enterobacterales</taxon>
        <taxon>Enterobacteriaceae</taxon>
        <taxon>Klebsiella/Raoultella group</taxon>
        <taxon>Klebsiella</taxon>
        <taxon>Klebsiella pneumoniae complex</taxon>
    </lineage>
</organism>
<dbReference type="AlphaFoldDB" id="A0A4P0XQW2"/>
<dbReference type="EC" id="3.5.1.-" evidence="3"/>
<dbReference type="InterPro" id="IPR032772">
    <property type="entry name" value="PGA_deacetylase_PgaB_C"/>
</dbReference>
<accession>A0A4P0XQW2</accession>
<feature type="domain" description="Poly-beta-1,6-N-acetyl-D-glucosamine N-deacetylase PgaB C-terminal" evidence="2">
    <location>
        <begin position="1"/>
        <end position="270"/>
    </location>
</feature>
<protein>
    <submittedName>
        <fullName evidence="3">Outer membrane N-deacetylase</fullName>
        <ecNumber evidence="3">3.5.1.-</ecNumber>
    </submittedName>
</protein>
<keyword evidence="3" id="KW-0378">Hydrolase</keyword>